<feature type="transmembrane region" description="Helical" evidence="1">
    <location>
        <begin position="78"/>
        <end position="97"/>
    </location>
</feature>
<dbReference type="RefSeq" id="WP_341674258.1">
    <property type="nucleotide sequence ID" value="NZ_JBBYHV010000002.1"/>
</dbReference>
<name>A0ABU9IGZ9_9SPHN</name>
<keyword evidence="1" id="KW-0812">Transmembrane</keyword>
<dbReference type="Proteomes" id="UP001497045">
    <property type="component" value="Unassembled WGS sequence"/>
</dbReference>
<dbReference type="EMBL" id="JBBYHV010000002">
    <property type="protein sequence ID" value="MEL1251713.1"/>
    <property type="molecule type" value="Genomic_DNA"/>
</dbReference>
<organism evidence="2 3">
    <name type="scientific">Aurantiacibacter gilvus</name>
    <dbReference type="NCBI Taxonomy" id="3139141"/>
    <lineage>
        <taxon>Bacteria</taxon>
        <taxon>Pseudomonadati</taxon>
        <taxon>Pseudomonadota</taxon>
        <taxon>Alphaproteobacteria</taxon>
        <taxon>Sphingomonadales</taxon>
        <taxon>Erythrobacteraceae</taxon>
        <taxon>Aurantiacibacter</taxon>
    </lineage>
</organism>
<gene>
    <name evidence="2" type="ORF">AAEO60_13630</name>
</gene>
<protein>
    <submittedName>
        <fullName evidence="2">Uncharacterized protein</fullName>
    </submittedName>
</protein>
<accession>A0ABU9IGZ9</accession>
<keyword evidence="3" id="KW-1185">Reference proteome</keyword>
<evidence type="ECO:0000313" key="3">
    <source>
        <dbReference type="Proteomes" id="UP001497045"/>
    </source>
</evidence>
<reference evidence="2 3" key="1">
    <citation type="submission" date="2024-04" db="EMBL/GenBank/DDBJ databases">
        <title>Aurantiacibacter sp. DGU6 16S ribosomal RNA gene Genome sequencing and assembly.</title>
        <authorList>
            <person name="Park S."/>
        </authorList>
    </citation>
    <scope>NUCLEOTIDE SEQUENCE [LARGE SCALE GENOMIC DNA]</scope>
    <source>
        <strain evidence="2 3">DGU6</strain>
    </source>
</reference>
<keyword evidence="1" id="KW-1133">Transmembrane helix</keyword>
<comment type="caution">
    <text evidence="2">The sequence shown here is derived from an EMBL/GenBank/DDBJ whole genome shotgun (WGS) entry which is preliminary data.</text>
</comment>
<proteinExistence type="predicted"/>
<sequence length="100" mass="10486">MNEGRVTGQPQLIGWKVWASAFAGALIAFVIGKLSGAGSDEIFHRPGQDVGFAAGYGLGIGLLVWLAFRFTTLRDSGWLGKFPVLLVSAVGGALGVMHNI</sequence>
<feature type="transmembrane region" description="Helical" evidence="1">
    <location>
        <begin position="12"/>
        <end position="32"/>
    </location>
</feature>
<evidence type="ECO:0000256" key="1">
    <source>
        <dbReference type="SAM" id="Phobius"/>
    </source>
</evidence>
<evidence type="ECO:0000313" key="2">
    <source>
        <dbReference type="EMBL" id="MEL1251713.1"/>
    </source>
</evidence>
<keyword evidence="1" id="KW-0472">Membrane</keyword>
<feature type="transmembrane region" description="Helical" evidence="1">
    <location>
        <begin position="52"/>
        <end position="71"/>
    </location>
</feature>